<protein>
    <submittedName>
        <fullName evidence="2">Uncharacterized protein</fullName>
    </submittedName>
</protein>
<organism evidence="2 3">
    <name type="scientific">Streptosporangium jomthongense</name>
    <dbReference type="NCBI Taxonomy" id="1193683"/>
    <lineage>
        <taxon>Bacteria</taxon>
        <taxon>Bacillati</taxon>
        <taxon>Actinomycetota</taxon>
        <taxon>Actinomycetes</taxon>
        <taxon>Streptosporangiales</taxon>
        <taxon>Streptosporangiaceae</taxon>
        <taxon>Streptosporangium</taxon>
    </lineage>
</organism>
<proteinExistence type="predicted"/>
<keyword evidence="3" id="KW-1185">Reference proteome</keyword>
<sequence length="69" mass="7065">MRIRPLIAAALVTVSTTATLAISAAPAGAGTDCVQAANYAYQLWRSTGMGELAAAERASATYNACVQMT</sequence>
<name>A0ABV8EU29_9ACTN</name>
<gene>
    <name evidence="2" type="ORF">ACFOYY_03555</name>
</gene>
<evidence type="ECO:0000256" key="1">
    <source>
        <dbReference type="SAM" id="SignalP"/>
    </source>
</evidence>
<evidence type="ECO:0000313" key="2">
    <source>
        <dbReference type="EMBL" id="MFC3979181.1"/>
    </source>
</evidence>
<dbReference type="RefSeq" id="WP_352011889.1">
    <property type="nucleotide sequence ID" value="NZ_JBHSBC010000002.1"/>
</dbReference>
<comment type="caution">
    <text evidence="2">The sequence shown here is derived from an EMBL/GenBank/DDBJ whole genome shotgun (WGS) entry which is preliminary data.</text>
</comment>
<keyword evidence="1" id="KW-0732">Signal</keyword>
<dbReference type="EMBL" id="JBHSBC010000002">
    <property type="protein sequence ID" value="MFC3979181.1"/>
    <property type="molecule type" value="Genomic_DNA"/>
</dbReference>
<accession>A0ABV8EU29</accession>
<dbReference type="Proteomes" id="UP001595698">
    <property type="component" value="Unassembled WGS sequence"/>
</dbReference>
<reference evidence="3" key="1">
    <citation type="journal article" date="2019" name="Int. J. Syst. Evol. Microbiol.">
        <title>The Global Catalogue of Microorganisms (GCM) 10K type strain sequencing project: providing services to taxonomists for standard genome sequencing and annotation.</title>
        <authorList>
            <consortium name="The Broad Institute Genomics Platform"/>
            <consortium name="The Broad Institute Genome Sequencing Center for Infectious Disease"/>
            <person name="Wu L."/>
            <person name="Ma J."/>
        </authorList>
    </citation>
    <scope>NUCLEOTIDE SEQUENCE [LARGE SCALE GENOMIC DNA]</scope>
    <source>
        <strain evidence="3">TBRC 7912</strain>
    </source>
</reference>
<evidence type="ECO:0000313" key="3">
    <source>
        <dbReference type="Proteomes" id="UP001595698"/>
    </source>
</evidence>
<feature type="signal peptide" evidence="1">
    <location>
        <begin position="1"/>
        <end position="20"/>
    </location>
</feature>
<feature type="chain" id="PRO_5045848992" evidence="1">
    <location>
        <begin position="21"/>
        <end position="69"/>
    </location>
</feature>